<sequence>MAAKGLESDEAPWQKMVKVFGARTAKNNAAHLLPHLKSNFRILDVGCGIGSITIDLANLVLDGEVVGIDTNESTTPMAQQMAQDKGVSNVKFSFGDAHDLSAFPDESFDVVHAHQVALHLPNPVKALKEMRRVLKTGGVLSLRDNIDLMHYPLDPWIQKNQDWFRDLSRKSGANPQGGSYTHDWTHQAGFPWDKIDSAVVSWSVSTLEDRRFWASGGKNAFRTMGLKAGYGNEKDYDEIERAWEAWAEKDEGRMV</sequence>
<dbReference type="GO" id="GO:0003838">
    <property type="term" value="F:sterol 24-C-methyltransferase activity"/>
    <property type="evidence" value="ECO:0007669"/>
    <property type="project" value="TreeGrafter"/>
</dbReference>
<dbReference type="PANTHER" id="PTHR44068">
    <property type="entry name" value="ZGC:194242"/>
    <property type="match status" value="1"/>
</dbReference>
<proteinExistence type="inferred from homology"/>
<name>A0AAV9NTF1_9PEZI</name>
<dbReference type="SUPFAM" id="SSF53335">
    <property type="entry name" value="S-adenosyl-L-methionine-dependent methyltransferases"/>
    <property type="match status" value="1"/>
</dbReference>
<dbReference type="GeneID" id="89932442"/>
<dbReference type="RefSeq" id="XP_064653477.1">
    <property type="nucleotide sequence ID" value="XM_064808334.1"/>
</dbReference>
<dbReference type="GO" id="GO:0016126">
    <property type="term" value="P:sterol biosynthetic process"/>
    <property type="evidence" value="ECO:0007669"/>
    <property type="project" value="TreeGrafter"/>
</dbReference>
<dbReference type="EMBL" id="JAVRRT010000032">
    <property type="protein sequence ID" value="KAK5162865.1"/>
    <property type="molecule type" value="Genomic_DNA"/>
</dbReference>
<dbReference type="InterPro" id="IPR029063">
    <property type="entry name" value="SAM-dependent_MTases_sf"/>
</dbReference>
<dbReference type="Proteomes" id="UP001337655">
    <property type="component" value="Unassembled WGS sequence"/>
</dbReference>
<organism evidence="4 5">
    <name type="scientific">Saxophila tyrrhenica</name>
    <dbReference type="NCBI Taxonomy" id="1690608"/>
    <lineage>
        <taxon>Eukaryota</taxon>
        <taxon>Fungi</taxon>
        <taxon>Dikarya</taxon>
        <taxon>Ascomycota</taxon>
        <taxon>Pezizomycotina</taxon>
        <taxon>Dothideomycetes</taxon>
        <taxon>Dothideomycetidae</taxon>
        <taxon>Mycosphaerellales</taxon>
        <taxon>Extremaceae</taxon>
        <taxon>Saxophila</taxon>
    </lineage>
</organism>
<evidence type="ECO:0000256" key="2">
    <source>
        <dbReference type="ARBA" id="ARBA00038188"/>
    </source>
</evidence>
<dbReference type="Pfam" id="PF13847">
    <property type="entry name" value="Methyltransf_31"/>
    <property type="match status" value="1"/>
</dbReference>
<gene>
    <name evidence="4" type="ORF">LTR77_011122</name>
</gene>
<evidence type="ECO:0000313" key="5">
    <source>
        <dbReference type="Proteomes" id="UP001337655"/>
    </source>
</evidence>
<dbReference type="CDD" id="cd02440">
    <property type="entry name" value="AdoMet_MTases"/>
    <property type="match status" value="1"/>
</dbReference>
<dbReference type="GO" id="GO:0005783">
    <property type="term" value="C:endoplasmic reticulum"/>
    <property type="evidence" value="ECO:0007669"/>
    <property type="project" value="TreeGrafter"/>
</dbReference>
<evidence type="ECO:0000256" key="1">
    <source>
        <dbReference type="ARBA" id="ARBA00022679"/>
    </source>
</evidence>
<dbReference type="Gene3D" id="3.40.50.150">
    <property type="entry name" value="Vaccinia Virus protein VP39"/>
    <property type="match status" value="1"/>
</dbReference>
<dbReference type="InterPro" id="IPR025714">
    <property type="entry name" value="Methyltranfer_dom"/>
</dbReference>
<keyword evidence="5" id="KW-1185">Reference proteome</keyword>
<feature type="domain" description="Methyltransferase" evidence="3">
    <location>
        <begin position="37"/>
        <end position="154"/>
    </location>
</feature>
<comment type="caution">
    <text evidence="4">The sequence shown here is derived from an EMBL/GenBank/DDBJ whole genome shotgun (WGS) entry which is preliminary data.</text>
</comment>
<comment type="similarity">
    <text evidence="2">Belongs to the class I-like SAM-binding methyltransferase superfamily. Erg6/SMT family.</text>
</comment>
<protein>
    <recommendedName>
        <fullName evidence="3">Methyltransferase domain-containing protein</fullName>
    </recommendedName>
</protein>
<reference evidence="4 5" key="1">
    <citation type="submission" date="2023-08" db="EMBL/GenBank/DDBJ databases">
        <title>Black Yeasts Isolated from many extreme environments.</title>
        <authorList>
            <person name="Coleine C."/>
            <person name="Stajich J.E."/>
            <person name="Selbmann L."/>
        </authorList>
    </citation>
    <scope>NUCLEOTIDE SEQUENCE [LARGE SCALE GENOMIC DNA]</scope>
    <source>
        <strain evidence="4 5">CCFEE 5935</strain>
    </source>
</reference>
<keyword evidence="1" id="KW-0808">Transferase</keyword>
<dbReference type="PANTHER" id="PTHR44068:SF1">
    <property type="entry name" value="HYPOTHETICAL LOC100005854"/>
    <property type="match status" value="1"/>
</dbReference>
<evidence type="ECO:0000259" key="3">
    <source>
        <dbReference type="Pfam" id="PF13847"/>
    </source>
</evidence>
<evidence type="ECO:0000313" key="4">
    <source>
        <dbReference type="EMBL" id="KAK5162865.1"/>
    </source>
</evidence>
<accession>A0AAV9NTF1</accession>
<dbReference type="InterPro" id="IPR050447">
    <property type="entry name" value="Erg6_SMT_methyltransf"/>
</dbReference>
<dbReference type="AlphaFoldDB" id="A0AAV9NTF1"/>